<keyword evidence="7" id="KW-0675">Receptor</keyword>
<comment type="caution">
    <text evidence="12">The sequence shown here is derived from an EMBL/GenBank/DDBJ whole genome shotgun (WGS) entry which is preliminary data.</text>
</comment>
<feature type="compositionally biased region" description="Low complexity" evidence="9">
    <location>
        <begin position="520"/>
        <end position="534"/>
    </location>
</feature>
<keyword evidence="8" id="KW-0325">Glycoprotein</keyword>
<keyword evidence="2 10" id="KW-0812">Transmembrane</keyword>
<evidence type="ECO:0000256" key="10">
    <source>
        <dbReference type="SAM" id="Phobius"/>
    </source>
</evidence>
<evidence type="ECO:0000313" key="12">
    <source>
        <dbReference type="EMBL" id="KAJ8404174.1"/>
    </source>
</evidence>
<feature type="transmembrane region" description="Helical" evidence="10">
    <location>
        <begin position="268"/>
        <end position="290"/>
    </location>
</feature>
<evidence type="ECO:0000259" key="11">
    <source>
        <dbReference type="PROSITE" id="PS50853"/>
    </source>
</evidence>
<dbReference type="AlphaFoldDB" id="A0AAD7WQ20"/>
<dbReference type="CDD" id="cd00063">
    <property type="entry name" value="FN3"/>
    <property type="match status" value="1"/>
</dbReference>
<keyword evidence="5 10" id="KW-0472">Membrane</keyword>
<dbReference type="GO" id="GO:0004896">
    <property type="term" value="F:cytokine receptor activity"/>
    <property type="evidence" value="ECO:0007669"/>
    <property type="project" value="TreeGrafter"/>
</dbReference>
<accession>A0AAD7WQ20</accession>
<dbReference type="Gene3D" id="2.60.40.10">
    <property type="entry name" value="Immunoglobulins"/>
    <property type="match status" value="2"/>
</dbReference>
<organism evidence="12 13">
    <name type="scientific">Aldrovandia affinis</name>
    <dbReference type="NCBI Taxonomy" id="143900"/>
    <lineage>
        <taxon>Eukaryota</taxon>
        <taxon>Metazoa</taxon>
        <taxon>Chordata</taxon>
        <taxon>Craniata</taxon>
        <taxon>Vertebrata</taxon>
        <taxon>Euteleostomi</taxon>
        <taxon>Actinopterygii</taxon>
        <taxon>Neopterygii</taxon>
        <taxon>Teleostei</taxon>
        <taxon>Notacanthiformes</taxon>
        <taxon>Halosauridae</taxon>
        <taxon>Aldrovandia</taxon>
    </lineage>
</organism>
<evidence type="ECO:0000256" key="2">
    <source>
        <dbReference type="ARBA" id="ARBA00022692"/>
    </source>
</evidence>
<evidence type="ECO:0000256" key="3">
    <source>
        <dbReference type="ARBA" id="ARBA00022729"/>
    </source>
</evidence>
<dbReference type="InterPro" id="IPR036116">
    <property type="entry name" value="FN3_sf"/>
</dbReference>
<evidence type="ECO:0000256" key="5">
    <source>
        <dbReference type="ARBA" id="ARBA00023136"/>
    </source>
</evidence>
<dbReference type="InterPro" id="IPR003961">
    <property type="entry name" value="FN3_dom"/>
</dbReference>
<dbReference type="InterPro" id="IPR013783">
    <property type="entry name" value="Ig-like_fold"/>
</dbReference>
<evidence type="ECO:0000313" key="13">
    <source>
        <dbReference type="Proteomes" id="UP001221898"/>
    </source>
</evidence>
<evidence type="ECO:0000256" key="8">
    <source>
        <dbReference type="ARBA" id="ARBA00023180"/>
    </source>
</evidence>
<dbReference type="PANTHER" id="PTHR23037:SF28">
    <property type="entry name" value="ERYTHROPOIETIN RECEPTOR"/>
    <property type="match status" value="1"/>
</dbReference>
<feature type="compositionally biased region" description="Acidic residues" evidence="9">
    <location>
        <begin position="378"/>
        <end position="388"/>
    </location>
</feature>
<keyword evidence="4 10" id="KW-1133">Transmembrane helix</keyword>
<feature type="region of interest" description="Disordered" evidence="9">
    <location>
        <begin position="436"/>
        <end position="500"/>
    </location>
</feature>
<keyword evidence="13" id="KW-1185">Reference proteome</keyword>
<dbReference type="SUPFAM" id="SSF49265">
    <property type="entry name" value="Fibronectin type III"/>
    <property type="match status" value="2"/>
</dbReference>
<evidence type="ECO:0000256" key="7">
    <source>
        <dbReference type="ARBA" id="ARBA00023170"/>
    </source>
</evidence>
<dbReference type="Pfam" id="PF00041">
    <property type="entry name" value="fn3"/>
    <property type="match status" value="1"/>
</dbReference>
<evidence type="ECO:0000256" key="4">
    <source>
        <dbReference type="ARBA" id="ARBA00022989"/>
    </source>
</evidence>
<dbReference type="PROSITE" id="PS50853">
    <property type="entry name" value="FN3"/>
    <property type="match status" value="1"/>
</dbReference>
<dbReference type="Proteomes" id="UP001221898">
    <property type="component" value="Unassembled WGS sequence"/>
</dbReference>
<evidence type="ECO:0000256" key="1">
    <source>
        <dbReference type="ARBA" id="ARBA00004479"/>
    </source>
</evidence>
<feature type="region of interest" description="Disordered" evidence="9">
    <location>
        <begin position="520"/>
        <end position="563"/>
    </location>
</feature>
<dbReference type="PANTHER" id="PTHR23037">
    <property type="entry name" value="CYTOKINE RECEPTOR"/>
    <property type="match status" value="1"/>
</dbReference>
<name>A0AAD7WQ20_9TELE</name>
<dbReference type="Pfam" id="PF09067">
    <property type="entry name" value="EpoR_lig-bind"/>
    <property type="match status" value="1"/>
</dbReference>
<evidence type="ECO:0000256" key="9">
    <source>
        <dbReference type="SAM" id="MobiDB-lite"/>
    </source>
</evidence>
<keyword evidence="6" id="KW-1015">Disulfide bond</keyword>
<feature type="domain" description="Fibronectin type-III" evidence="11">
    <location>
        <begin position="166"/>
        <end position="264"/>
    </location>
</feature>
<protein>
    <recommendedName>
        <fullName evidence="11">Fibronectin type-III domain-containing protein</fullName>
    </recommendedName>
</protein>
<comment type="subcellular location">
    <subcellularLocation>
        <location evidence="1">Membrane</location>
        <topology evidence="1">Single-pass type I membrane protein</topology>
    </subcellularLocation>
</comment>
<feature type="compositionally biased region" description="Polar residues" evidence="9">
    <location>
        <begin position="467"/>
        <end position="495"/>
    </location>
</feature>
<dbReference type="SMART" id="SM00060">
    <property type="entry name" value="FN3"/>
    <property type="match status" value="1"/>
</dbReference>
<dbReference type="GO" id="GO:0009897">
    <property type="term" value="C:external side of plasma membrane"/>
    <property type="evidence" value="ECO:0007669"/>
    <property type="project" value="TreeGrafter"/>
</dbReference>
<gene>
    <name evidence="12" type="ORF">AAFF_G00339470</name>
</gene>
<dbReference type="InterPro" id="IPR015152">
    <property type="entry name" value="Growth/epo_recpt_lig-bind"/>
</dbReference>
<proteinExistence type="predicted"/>
<evidence type="ECO:0000256" key="6">
    <source>
        <dbReference type="ARBA" id="ARBA00023157"/>
    </source>
</evidence>
<dbReference type="EMBL" id="JAINUG010000054">
    <property type="protein sequence ID" value="KAJ8404174.1"/>
    <property type="molecule type" value="Genomic_DNA"/>
</dbReference>
<sequence>MDNWATPPPLETKQNRRINVDLFCGATKKMTKVKSILLRGFLTCLCFQTTFFAKSVRDLETKVALLTAVEREDPKCFAEGMMDLTCFWEEDGHSTPGQYTFLYKYQNDNNSACAVAAQPAGGNRTRYICKLSTVKHFVPLDLTVFRNGALLHNRSLSIDLVFLLNPPENLTVTRMGKPGQLRLSWLPPSLKRMTNSMVYEVSYTLAGSQTGKLAVVRGNTESVLRSLHTGTRYDVQVRAKPDGLTYNGYWSAWTPTVSMETPPNDFDPLIICLCLIISLILTLLALAAFLSRRRFLLKKMWPLIPSPENQFPGLFTVYEGNFLEWLGQSSGGLWRRPSLFHTEEIPTLLEVLTEAGNEPLALAFPTPSRASAPLREASEEEEKEEEVEGAGKALDSGLARDRWLIDQLRILRGQPVPSPWPRTSLLESKDAYITLNQSSQPDSGERTPPPLPDDISEESSRLRSLAASGTSANCSDLGSLRQNSGSDRLSSQSSFEYPHNSWLPKGPGYPYLAVADSGISMDYSPMSSSRSGPRAGILYTNDYKNDIPQQRQRPSGQPIPNGR</sequence>
<feature type="region of interest" description="Disordered" evidence="9">
    <location>
        <begin position="362"/>
        <end position="393"/>
    </location>
</feature>
<keyword evidence="3" id="KW-0732">Signal</keyword>
<reference evidence="12" key="1">
    <citation type="journal article" date="2023" name="Science">
        <title>Genome structures resolve the early diversification of teleost fishes.</title>
        <authorList>
            <person name="Parey E."/>
            <person name="Louis A."/>
            <person name="Montfort J."/>
            <person name="Bouchez O."/>
            <person name="Roques C."/>
            <person name="Iampietro C."/>
            <person name="Lluch J."/>
            <person name="Castinel A."/>
            <person name="Donnadieu C."/>
            <person name="Desvignes T."/>
            <person name="Floi Bucao C."/>
            <person name="Jouanno E."/>
            <person name="Wen M."/>
            <person name="Mejri S."/>
            <person name="Dirks R."/>
            <person name="Jansen H."/>
            <person name="Henkel C."/>
            <person name="Chen W.J."/>
            <person name="Zahm M."/>
            <person name="Cabau C."/>
            <person name="Klopp C."/>
            <person name="Thompson A.W."/>
            <person name="Robinson-Rechavi M."/>
            <person name="Braasch I."/>
            <person name="Lecointre G."/>
            <person name="Bobe J."/>
            <person name="Postlethwait J.H."/>
            <person name="Berthelot C."/>
            <person name="Roest Crollius H."/>
            <person name="Guiguen Y."/>
        </authorList>
    </citation>
    <scope>NUCLEOTIDE SEQUENCE</scope>
    <source>
        <strain evidence="12">NC1722</strain>
    </source>
</reference>